<reference evidence="1 2" key="1">
    <citation type="journal article" date="2016" name="Nat. Commun.">
        <title>Thousands of microbial genomes shed light on interconnected biogeochemical processes in an aquifer system.</title>
        <authorList>
            <person name="Anantharaman K."/>
            <person name="Brown C.T."/>
            <person name="Hug L.A."/>
            <person name="Sharon I."/>
            <person name="Castelle C.J."/>
            <person name="Probst A.J."/>
            <person name="Thomas B.C."/>
            <person name="Singh A."/>
            <person name="Wilkins M.J."/>
            <person name="Karaoz U."/>
            <person name="Brodie E.L."/>
            <person name="Williams K.H."/>
            <person name="Hubbard S.S."/>
            <person name="Banfield J.F."/>
        </authorList>
    </citation>
    <scope>NUCLEOTIDE SEQUENCE [LARGE SCALE GENOMIC DNA]</scope>
</reference>
<dbReference type="Gene3D" id="3.40.1090.10">
    <property type="entry name" value="Cytosolic phospholipase A2 catalytic domain"/>
    <property type="match status" value="1"/>
</dbReference>
<organism evidence="1 2">
    <name type="scientific">Candidatus Zambryskibacteria bacterium RIFOXYC1_FULL_39_10</name>
    <dbReference type="NCBI Taxonomy" id="1802779"/>
    <lineage>
        <taxon>Bacteria</taxon>
        <taxon>Candidatus Zambryskiibacteriota</taxon>
    </lineage>
</organism>
<evidence type="ECO:0008006" key="3">
    <source>
        <dbReference type="Google" id="ProtNLM"/>
    </source>
</evidence>
<sequence>MKVLVADGGGMRTAFTAGALIELHKRGFGASYFDLLVGSSGGLCGQSYFATGQVDEGERIWANHMHGKFMKWDGLKTL</sequence>
<dbReference type="Proteomes" id="UP000177697">
    <property type="component" value="Unassembled WGS sequence"/>
</dbReference>
<name>A0A1G2UZD0_9BACT</name>
<protein>
    <recommendedName>
        <fullName evidence="3">PNPLA domain-containing protein</fullName>
    </recommendedName>
</protein>
<accession>A0A1G2UZD0</accession>
<proteinExistence type="predicted"/>
<evidence type="ECO:0000313" key="1">
    <source>
        <dbReference type="EMBL" id="OHB14729.1"/>
    </source>
</evidence>
<dbReference type="EMBL" id="MHWW01000014">
    <property type="protein sequence ID" value="OHB14729.1"/>
    <property type="molecule type" value="Genomic_DNA"/>
</dbReference>
<comment type="caution">
    <text evidence="1">The sequence shown here is derived from an EMBL/GenBank/DDBJ whole genome shotgun (WGS) entry which is preliminary data.</text>
</comment>
<evidence type="ECO:0000313" key="2">
    <source>
        <dbReference type="Proteomes" id="UP000177697"/>
    </source>
</evidence>
<dbReference type="SUPFAM" id="SSF52151">
    <property type="entry name" value="FabD/lysophospholipase-like"/>
    <property type="match status" value="1"/>
</dbReference>
<dbReference type="AlphaFoldDB" id="A0A1G2UZD0"/>
<dbReference type="InterPro" id="IPR016035">
    <property type="entry name" value="Acyl_Trfase/lysoPLipase"/>
</dbReference>
<gene>
    <name evidence="1" type="ORF">A2431_03455</name>
</gene>